<dbReference type="InterPro" id="IPR004839">
    <property type="entry name" value="Aminotransferase_I/II_large"/>
</dbReference>
<evidence type="ECO:0000256" key="3">
    <source>
        <dbReference type="ARBA" id="ARBA00022679"/>
    </source>
</evidence>
<evidence type="ECO:0000256" key="1">
    <source>
        <dbReference type="ARBA" id="ARBA00001933"/>
    </source>
</evidence>
<sequence>MTSSLEHSPRAGARLSRRVSGIGSMRLAELMRLAAGIGAIDIALGIPPGEPPAEAVRAATGALTGGRNQYAPPEGLLALRETIAELARRHRGVTVDPATEVTITCGATEGVLNALLAVTDPGDEVVLFEPFYENYPGMIELAGAVARPVPLDGPGWRLDLEAVRAALTPRTRAVLLNTPHNPTGRAFDEDEVAGLLDLCARHDLVLITDEVYEGYVYDGRRHVSPLGRPGAAEHAIVVGSLSKSLQMSGWRLGYCLASPAFTAAVRRAHERTTVGAPGPLQVGAAAVDVAGLADDSAYFQRRRDHLVDRLGELGLTVARPEGGWFVLAAVDTLGRPSDLLAEELVRSAGVLVAPGTSFFTDPAGGRRWMRMTFVRDEGRTEEALDRLRNFLSGGHHDR</sequence>
<feature type="domain" description="Aminotransferase class I/classII large" evidence="5">
    <location>
        <begin position="40"/>
        <end position="387"/>
    </location>
</feature>
<dbReference type="Proteomes" id="UP000612282">
    <property type="component" value="Unassembled WGS sequence"/>
</dbReference>
<proteinExistence type="predicted"/>
<dbReference type="Pfam" id="PF00155">
    <property type="entry name" value="Aminotran_1_2"/>
    <property type="match status" value="1"/>
</dbReference>
<dbReference type="GO" id="GO:0008483">
    <property type="term" value="F:transaminase activity"/>
    <property type="evidence" value="ECO:0007669"/>
    <property type="project" value="UniProtKB-KW"/>
</dbReference>
<dbReference type="InterPro" id="IPR015422">
    <property type="entry name" value="PyrdxlP-dep_Trfase_small"/>
</dbReference>
<dbReference type="RefSeq" id="WP_239146068.1">
    <property type="nucleotide sequence ID" value="NZ_BAAAQE010000015.1"/>
</dbReference>
<dbReference type="Gene3D" id="3.40.640.10">
    <property type="entry name" value="Type I PLP-dependent aspartate aminotransferase-like (Major domain)"/>
    <property type="match status" value="1"/>
</dbReference>
<comment type="caution">
    <text evidence="6">The sequence shown here is derived from an EMBL/GenBank/DDBJ whole genome shotgun (WGS) entry which is preliminary data.</text>
</comment>
<dbReference type="Gene3D" id="3.90.1150.10">
    <property type="entry name" value="Aspartate Aminotransferase, domain 1"/>
    <property type="match status" value="1"/>
</dbReference>
<dbReference type="PANTHER" id="PTHR43807:SF20">
    <property type="entry name" value="FI04487P"/>
    <property type="match status" value="1"/>
</dbReference>
<dbReference type="InterPro" id="IPR015424">
    <property type="entry name" value="PyrdxlP-dep_Trfase"/>
</dbReference>
<gene>
    <name evidence="6" type="ORF">Aco03nite_098840</name>
</gene>
<keyword evidence="4" id="KW-0663">Pyridoxal phosphate</keyword>
<name>A0ABQ3XSI5_9ACTN</name>
<evidence type="ECO:0000256" key="2">
    <source>
        <dbReference type="ARBA" id="ARBA00022576"/>
    </source>
</evidence>
<dbReference type="InterPro" id="IPR051326">
    <property type="entry name" value="Kynurenine-oxoglutarate_AT"/>
</dbReference>
<evidence type="ECO:0000313" key="7">
    <source>
        <dbReference type="Proteomes" id="UP000612282"/>
    </source>
</evidence>
<keyword evidence="3" id="KW-0808">Transferase</keyword>
<dbReference type="EMBL" id="BOMG01000128">
    <property type="protein sequence ID" value="GID61480.1"/>
    <property type="molecule type" value="Genomic_DNA"/>
</dbReference>
<evidence type="ECO:0000256" key="4">
    <source>
        <dbReference type="ARBA" id="ARBA00022898"/>
    </source>
</evidence>
<dbReference type="SUPFAM" id="SSF53383">
    <property type="entry name" value="PLP-dependent transferases"/>
    <property type="match status" value="1"/>
</dbReference>
<evidence type="ECO:0000259" key="5">
    <source>
        <dbReference type="Pfam" id="PF00155"/>
    </source>
</evidence>
<dbReference type="InterPro" id="IPR015421">
    <property type="entry name" value="PyrdxlP-dep_Trfase_major"/>
</dbReference>
<dbReference type="CDD" id="cd00609">
    <property type="entry name" value="AAT_like"/>
    <property type="match status" value="1"/>
</dbReference>
<keyword evidence="2 6" id="KW-0032">Aminotransferase</keyword>
<reference evidence="6 7" key="1">
    <citation type="submission" date="2021-01" db="EMBL/GenBank/DDBJ databases">
        <title>Whole genome shotgun sequence of Actinoplanes couchii NBRC 106145.</title>
        <authorList>
            <person name="Komaki H."/>
            <person name="Tamura T."/>
        </authorList>
    </citation>
    <scope>NUCLEOTIDE SEQUENCE [LARGE SCALE GENOMIC DNA]</scope>
    <source>
        <strain evidence="6 7">NBRC 106145</strain>
    </source>
</reference>
<keyword evidence="7" id="KW-1185">Reference proteome</keyword>
<organism evidence="6 7">
    <name type="scientific">Actinoplanes couchii</name>
    <dbReference type="NCBI Taxonomy" id="403638"/>
    <lineage>
        <taxon>Bacteria</taxon>
        <taxon>Bacillati</taxon>
        <taxon>Actinomycetota</taxon>
        <taxon>Actinomycetes</taxon>
        <taxon>Micromonosporales</taxon>
        <taxon>Micromonosporaceae</taxon>
        <taxon>Actinoplanes</taxon>
    </lineage>
</organism>
<evidence type="ECO:0000313" key="6">
    <source>
        <dbReference type="EMBL" id="GID61480.1"/>
    </source>
</evidence>
<dbReference type="PANTHER" id="PTHR43807">
    <property type="entry name" value="FI04487P"/>
    <property type="match status" value="1"/>
</dbReference>
<accession>A0ABQ3XSI5</accession>
<protein>
    <submittedName>
        <fullName evidence="6">Aminotransferase</fullName>
    </submittedName>
</protein>
<comment type="cofactor">
    <cofactor evidence="1">
        <name>pyridoxal 5'-phosphate</name>
        <dbReference type="ChEBI" id="CHEBI:597326"/>
    </cofactor>
</comment>